<keyword evidence="2" id="KW-0732">Signal</keyword>
<evidence type="ECO:0000313" key="3">
    <source>
        <dbReference type="EMBL" id="CAK1554218.1"/>
    </source>
</evidence>
<dbReference type="AlphaFoldDB" id="A0AAV1JZC6"/>
<feature type="chain" id="PRO_5043606460" evidence="2">
    <location>
        <begin position="19"/>
        <end position="252"/>
    </location>
</feature>
<dbReference type="EMBL" id="CAVLEF010000276">
    <property type="protein sequence ID" value="CAK1554218.1"/>
    <property type="molecule type" value="Genomic_DNA"/>
</dbReference>
<accession>A0AAV1JZC6</accession>
<evidence type="ECO:0000313" key="4">
    <source>
        <dbReference type="Proteomes" id="UP001497472"/>
    </source>
</evidence>
<feature type="signal peptide" evidence="2">
    <location>
        <begin position="1"/>
        <end position="18"/>
    </location>
</feature>
<reference evidence="3 4" key="1">
    <citation type="submission" date="2023-11" db="EMBL/GenBank/DDBJ databases">
        <authorList>
            <person name="Okamura Y."/>
        </authorList>
    </citation>
    <scope>NUCLEOTIDE SEQUENCE [LARGE SCALE GENOMIC DNA]</scope>
</reference>
<evidence type="ECO:0000256" key="2">
    <source>
        <dbReference type="SAM" id="SignalP"/>
    </source>
</evidence>
<comment type="caution">
    <text evidence="3">The sequence shown here is derived from an EMBL/GenBank/DDBJ whole genome shotgun (WGS) entry which is preliminary data.</text>
</comment>
<evidence type="ECO:0000256" key="1">
    <source>
        <dbReference type="SAM" id="MobiDB-lite"/>
    </source>
</evidence>
<feature type="region of interest" description="Disordered" evidence="1">
    <location>
        <begin position="157"/>
        <end position="216"/>
    </location>
</feature>
<protein>
    <submittedName>
        <fullName evidence="3">Uncharacterized protein</fullName>
    </submittedName>
</protein>
<gene>
    <name evidence="3" type="ORF">LNINA_LOCUS13148</name>
</gene>
<dbReference type="Proteomes" id="UP001497472">
    <property type="component" value="Unassembled WGS sequence"/>
</dbReference>
<name>A0AAV1JZC6_9NEOP</name>
<keyword evidence="4" id="KW-1185">Reference proteome</keyword>
<proteinExistence type="predicted"/>
<organism evidence="3 4">
    <name type="scientific">Leptosia nina</name>
    <dbReference type="NCBI Taxonomy" id="320188"/>
    <lineage>
        <taxon>Eukaryota</taxon>
        <taxon>Metazoa</taxon>
        <taxon>Ecdysozoa</taxon>
        <taxon>Arthropoda</taxon>
        <taxon>Hexapoda</taxon>
        <taxon>Insecta</taxon>
        <taxon>Pterygota</taxon>
        <taxon>Neoptera</taxon>
        <taxon>Endopterygota</taxon>
        <taxon>Lepidoptera</taxon>
        <taxon>Glossata</taxon>
        <taxon>Ditrysia</taxon>
        <taxon>Papilionoidea</taxon>
        <taxon>Pieridae</taxon>
        <taxon>Pierinae</taxon>
        <taxon>Leptosia</taxon>
    </lineage>
</organism>
<sequence length="252" mass="28228">MRAVLLVVVCQVVATTTTDHSHYAFIGPYYNLTNVITSGNTNIDFSNTLEYYSVDEYYRIKREAHSLIGPFDLTKLFKKKQRLKEEMPSVASLHSREVLTERQLALTAFTDPKDNDDAKNVLDTTVFTEDDVENYKSKSVPNTKVDEKGSVVRTTTMIPKRKNDKSRLDSKGTGKRKAVRRTSTTVPPGIEKSRSKVSRKSKSVSSKSLDGGERLISKKKTENETVWPIKNAAIVEGDIVLGGLMMVCLFVV</sequence>